<dbReference type="GO" id="GO:0030435">
    <property type="term" value="P:sporulation resulting in formation of a cellular spore"/>
    <property type="evidence" value="ECO:0007669"/>
    <property type="project" value="InterPro"/>
</dbReference>
<dbReference type="InterPro" id="IPR011428">
    <property type="entry name" value="Spore_coat_X/V"/>
</dbReference>
<dbReference type="AlphaFoldDB" id="A0A316D4M2"/>
<dbReference type="Proteomes" id="UP000245634">
    <property type="component" value="Unassembled WGS sequence"/>
</dbReference>
<feature type="domain" description="Spore coat protein X/V" evidence="1">
    <location>
        <begin position="88"/>
        <end position="144"/>
    </location>
</feature>
<dbReference type="Pfam" id="PF07552">
    <property type="entry name" value="Coat_X"/>
    <property type="match status" value="2"/>
</dbReference>
<keyword evidence="2" id="KW-0946">Virion</keyword>
<gene>
    <name evidence="2" type="ORF">C7459_11711</name>
</gene>
<proteinExistence type="predicted"/>
<keyword evidence="2" id="KW-0167">Capsid protein</keyword>
<protein>
    <submittedName>
        <fullName evidence="2">Spore coat protein X</fullName>
    </submittedName>
</protein>
<dbReference type="EMBL" id="QGGL01000017">
    <property type="protein sequence ID" value="PWK07413.1"/>
    <property type="molecule type" value="Genomic_DNA"/>
</dbReference>
<accession>A0A316D4M2</accession>
<dbReference type="GO" id="GO:0031160">
    <property type="term" value="C:spore wall"/>
    <property type="evidence" value="ECO:0007669"/>
    <property type="project" value="InterPro"/>
</dbReference>
<comment type="caution">
    <text evidence="2">The sequence shown here is derived from an EMBL/GenBank/DDBJ whole genome shotgun (WGS) entry which is preliminary data.</text>
</comment>
<evidence type="ECO:0000259" key="1">
    <source>
        <dbReference type="Pfam" id="PF07552"/>
    </source>
</evidence>
<keyword evidence="3" id="KW-1185">Reference proteome</keyword>
<dbReference type="RefSeq" id="WP_109690578.1">
    <property type="nucleotide sequence ID" value="NZ_QGGL01000017.1"/>
</dbReference>
<reference evidence="2 3" key="1">
    <citation type="submission" date="2018-05" db="EMBL/GenBank/DDBJ databases">
        <title>Genomic Encyclopedia of Type Strains, Phase IV (KMG-IV): sequencing the most valuable type-strain genomes for metagenomic binning, comparative biology and taxonomic classification.</title>
        <authorList>
            <person name="Goeker M."/>
        </authorList>
    </citation>
    <scope>NUCLEOTIDE SEQUENCE [LARGE SCALE GENOMIC DNA]</scope>
    <source>
        <strain evidence="2 3">DSM 18773</strain>
    </source>
</reference>
<sequence length="145" mass="15821">MSKKWSALEGTAHPANCHHDQDATVEQEATQVSKTVQASEEHIIIRDSCEVHVHTTDTKAAVNLQAALQLAVTLVLSITIGDSDDANKVSQELLQKVSVKQLNHQKTLIENSRNVRVTTTDTDVAVNIQVLLQLLVALVAKLDIL</sequence>
<organism evidence="2 3">
    <name type="scientific">Tumebacillus permanentifrigoris</name>
    <dbReference type="NCBI Taxonomy" id="378543"/>
    <lineage>
        <taxon>Bacteria</taxon>
        <taxon>Bacillati</taxon>
        <taxon>Bacillota</taxon>
        <taxon>Bacilli</taxon>
        <taxon>Bacillales</taxon>
        <taxon>Alicyclobacillaceae</taxon>
        <taxon>Tumebacillus</taxon>
    </lineage>
</organism>
<name>A0A316D4M2_9BACL</name>
<evidence type="ECO:0000313" key="2">
    <source>
        <dbReference type="EMBL" id="PWK07413.1"/>
    </source>
</evidence>
<evidence type="ECO:0000313" key="3">
    <source>
        <dbReference type="Proteomes" id="UP000245634"/>
    </source>
</evidence>
<feature type="domain" description="Spore coat protein X/V" evidence="1">
    <location>
        <begin position="24"/>
        <end position="80"/>
    </location>
</feature>
<dbReference type="OrthoDB" id="2376847at2"/>